<accession>A0ABR8SVC6</accession>
<sequence length="77" mass="8845">MTMYTVMPTEQLWEGMWKEQLPMMEMSVAGRLIQVMPKDEKTGIIVRMLNGGLYDYLDPAYSPGREIPLYSGKIEQG</sequence>
<dbReference type="InterPro" id="IPR025619">
    <property type="entry name" value="YlzJ"/>
</dbReference>
<dbReference type="EMBL" id="JACSQL010000001">
    <property type="protein sequence ID" value="MBD7967279.1"/>
    <property type="molecule type" value="Genomic_DNA"/>
</dbReference>
<keyword evidence="2" id="KW-1185">Reference proteome</keyword>
<dbReference type="Pfam" id="PF14035">
    <property type="entry name" value="YlzJ"/>
    <property type="match status" value="1"/>
</dbReference>
<gene>
    <name evidence="1" type="ORF">H9647_04320</name>
</gene>
<evidence type="ECO:0000313" key="2">
    <source>
        <dbReference type="Proteomes" id="UP000608071"/>
    </source>
</evidence>
<comment type="caution">
    <text evidence="1">The sequence shown here is derived from an EMBL/GenBank/DDBJ whole genome shotgun (WGS) entry which is preliminary data.</text>
</comment>
<proteinExistence type="predicted"/>
<reference evidence="1 2" key="1">
    <citation type="submission" date="2020-08" db="EMBL/GenBank/DDBJ databases">
        <title>A Genomic Blueprint of the Chicken Gut Microbiome.</title>
        <authorList>
            <person name="Gilroy R."/>
            <person name="Ravi A."/>
            <person name="Getino M."/>
            <person name="Pursley I."/>
            <person name="Horton D.L."/>
            <person name="Alikhan N.-F."/>
            <person name="Baker D."/>
            <person name="Gharbi K."/>
            <person name="Hall N."/>
            <person name="Watson M."/>
            <person name="Adriaenssens E.M."/>
            <person name="Foster-Nyarko E."/>
            <person name="Jarju S."/>
            <person name="Secka A."/>
            <person name="Antonio M."/>
            <person name="Oren A."/>
            <person name="Chaudhuri R."/>
            <person name="La Ragione R.M."/>
            <person name="Hildebrand F."/>
            <person name="Pallen M.J."/>
        </authorList>
    </citation>
    <scope>NUCLEOTIDE SEQUENCE [LARGE SCALE GENOMIC DNA]</scope>
    <source>
        <strain evidence="1 2">Sa2BVA9</strain>
    </source>
</reference>
<dbReference type="Proteomes" id="UP000608071">
    <property type="component" value="Unassembled WGS sequence"/>
</dbReference>
<protein>
    <submittedName>
        <fullName evidence="1">YlzJ-like family protein</fullName>
    </submittedName>
</protein>
<evidence type="ECO:0000313" key="1">
    <source>
        <dbReference type="EMBL" id="MBD7967279.1"/>
    </source>
</evidence>
<organism evidence="1 2">
    <name type="scientific">Paenibacillus gallinarum</name>
    <dbReference type="NCBI Taxonomy" id="2762232"/>
    <lineage>
        <taxon>Bacteria</taxon>
        <taxon>Bacillati</taxon>
        <taxon>Bacillota</taxon>
        <taxon>Bacilli</taxon>
        <taxon>Bacillales</taxon>
        <taxon>Paenibacillaceae</taxon>
        <taxon>Paenibacillus</taxon>
    </lineage>
</organism>
<name>A0ABR8SVC6_9BACL</name>